<reference evidence="2" key="1">
    <citation type="submission" date="2025-08" db="UniProtKB">
        <authorList>
            <consortium name="Ensembl"/>
        </authorList>
    </citation>
    <scope>IDENTIFICATION</scope>
</reference>
<keyword evidence="1" id="KW-0472">Membrane</keyword>
<proteinExistence type="predicted"/>
<reference evidence="2" key="2">
    <citation type="submission" date="2025-09" db="UniProtKB">
        <authorList>
            <consortium name="Ensembl"/>
        </authorList>
    </citation>
    <scope>IDENTIFICATION</scope>
</reference>
<keyword evidence="3" id="KW-1185">Reference proteome</keyword>
<evidence type="ECO:0000313" key="2">
    <source>
        <dbReference type="Ensembl" id="ENSCCEP00000020840.1"/>
    </source>
</evidence>
<keyword evidence="1" id="KW-1133">Transmembrane helix</keyword>
<name>A0A8C0VAI4_CYACU</name>
<organism evidence="2 3">
    <name type="scientific">Cyanistes caeruleus</name>
    <name type="common">Eurasian blue tit</name>
    <name type="synonym">Parus caeruleus</name>
    <dbReference type="NCBI Taxonomy" id="156563"/>
    <lineage>
        <taxon>Eukaryota</taxon>
        <taxon>Metazoa</taxon>
        <taxon>Chordata</taxon>
        <taxon>Craniata</taxon>
        <taxon>Vertebrata</taxon>
        <taxon>Euteleostomi</taxon>
        <taxon>Archelosauria</taxon>
        <taxon>Archosauria</taxon>
        <taxon>Dinosauria</taxon>
        <taxon>Saurischia</taxon>
        <taxon>Theropoda</taxon>
        <taxon>Coelurosauria</taxon>
        <taxon>Aves</taxon>
        <taxon>Neognathae</taxon>
        <taxon>Neoaves</taxon>
        <taxon>Telluraves</taxon>
        <taxon>Australaves</taxon>
        <taxon>Passeriformes</taxon>
        <taxon>Paridae</taxon>
        <taxon>Cyanistes</taxon>
    </lineage>
</organism>
<dbReference type="Proteomes" id="UP000694410">
    <property type="component" value="Unplaced"/>
</dbReference>
<dbReference type="Ensembl" id="ENSCCET00000031647.1">
    <property type="protein sequence ID" value="ENSCCEP00000020840.1"/>
    <property type="gene ID" value="ENSCCEG00000018922.1"/>
</dbReference>
<sequence>LCVSHTQPCPLPAPMELFPGTLLEGSSAALPAQLPGQGDLHQRSGLLLGASLARLTHPKSLWEYSCGWAGLLPTPKLQLQQPILRIFGLLLMAFLCWWHVGGRGISWGCRKSGLHLLQRISYRSQSPALLPVPAPRF</sequence>
<feature type="transmembrane region" description="Helical" evidence="1">
    <location>
        <begin position="83"/>
        <end position="101"/>
    </location>
</feature>
<accession>A0A8C0VAI4</accession>
<protein>
    <submittedName>
        <fullName evidence="2">Uncharacterized protein</fullName>
    </submittedName>
</protein>
<dbReference type="AlphaFoldDB" id="A0A8C0VAI4"/>
<evidence type="ECO:0000313" key="3">
    <source>
        <dbReference type="Proteomes" id="UP000694410"/>
    </source>
</evidence>
<evidence type="ECO:0000256" key="1">
    <source>
        <dbReference type="SAM" id="Phobius"/>
    </source>
</evidence>
<keyword evidence="1" id="KW-0812">Transmembrane</keyword>